<protein>
    <submittedName>
        <fullName evidence="2">Uncharacterized protein</fullName>
    </submittedName>
</protein>
<evidence type="ECO:0000256" key="1">
    <source>
        <dbReference type="SAM" id="MobiDB-lite"/>
    </source>
</evidence>
<evidence type="ECO:0000313" key="2">
    <source>
        <dbReference type="EMBL" id="SVA67426.1"/>
    </source>
</evidence>
<feature type="compositionally biased region" description="Basic and acidic residues" evidence="1">
    <location>
        <begin position="25"/>
        <end position="70"/>
    </location>
</feature>
<sequence length="190" mass="20825">MPTPTEGYYKSSPKMGGNLNKKKKPTNEEKTRSEIRNILERKHPKITDKKERSDKTGTERAADELHREAVKPSPPKSKPKPTTKPPKFGGGNQSGGPIIADLQPPKRKKKKGGRVGGSRTNINITNVTPGAPRTPRTPETPPTPPAPAKKRKETPAIQAGLGPVGYKNQVRAKNVEELRRKAEIRRLKGG</sequence>
<dbReference type="AlphaFoldDB" id="A0A381XRK6"/>
<dbReference type="EMBL" id="UINC01016138">
    <property type="protein sequence ID" value="SVA67426.1"/>
    <property type="molecule type" value="Genomic_DNA"/>
</dbReference>
<feature type="compositionally biased region" description="Polar residues" evidence="1">
    <location>
        <begin position="118"/>
        <end position="127"/>
    </location>
</feature>
<organism evidence="2">
    <name type="scientific">marine metagenome</name>
    <dbReference type="NCBI Taxonomy" id="408172"/>
    <lineage>
        <taxon>unclassified sequences</taxon>
        <taxon>metagenomes</taxon>
        <taxon>ecological metagenomes</taxon>
    </lineage>
</organism>
<proteinExistence type="predicted"/>
<accession>A0A381XRK6</accession>
<name>A0A381XRK6_9ZZZZ</name>
<feature type="compositionally biased region" description="Pro residues" evidence="1">
    <location>
        <begin position="138"/>
        <end position="147"/>
    </location>
</feature>
<gene>
    <name evidence="2" type="ORF">METZ01_LOCUS120280</name>
</gene>
<reference evidence="2" key="1">
    <citation type="submission" date="2018-05" db="EMBL/GenBank/DDBJ databases">
        <authorList>
            <person name="Lanie J.A."/>
            <person name="Ng W.-L."/>
            <person name="Kazmierczak K.M."/>
            <person name="Andrzejewski T.M."/>
            <person name="Davidsen T.M."/>
            <person name="Wayne K.J."/>
            <person name="Tettelin H."/>
            <person name="Glass J.I."/>
            <person name="Rusch D."/>
            <person name="Podicherti R."/>
            <person name="Tsui H.-C.T."/>
            <person name="Winkler M.E."/>
        </authorList>
    </citation>
    <scope>NUCLEOTIDE SEQUENCE</scope>
</reference>
<feature type="region of interest" description="Disordered" evidence="1">
    <location>
        <begin position="1"/>
        <end position="165"/>
    </location>
</feature>